<dbReference type="EMBL" id="BK032499">
    <property type="protein sequence ID" value="DAF43181.1"/>
    <property type="molecule type" value="Genomic_DNA"/>
</dbReference>
<evidence type="ECO:0000313" key="1">
    <source>
        <dbReference type="EMBL" id="DAF43181.1"/>
    </source>
</evidence>
<protein>
    <submittedName>
        <fullName evidence="1">Uncharacterized protein</fullName>
    </submittedName>
</protein>
<name>A0A8S5RWP9_9CAUD</name>
<accession>A0A8S5RWP9</accession>
<organism evidence="1">
    <name type="scientific">Siphoviridae sp. ctLeh52</name>
    <dbReference type="NCBI Taxonomy" id="2827849"/>
    <lineage>
        <taxon>Viruses</taxon>
        <taxon>Duplodnaviria</taxon>
        <taxon>Heunggongvirae</taxon>
        <taxon>Uroviricota</taxon>
        <taxon>Caudoviricetes</taxon>
    </lineage>
</organism>
<reference evidence="1" key="1">
    <citation type="journal article" date="2021" name="Proc. Natl. Acad. Sci. U.S.A.">
        <title>A Catalog of Tens of Thousands of Viruses from Human Metagenomes Reveals Hidden Associations with Chronic Diseases.</title>
        <authorList>
            <person name="Tisza M.J."/>
            <person name="Buck C.B."/>
        </authorList>
    </citation>
    <scope>NUCLEOTIDE SEQUENCE</scope>
    <source>
        <strain evidence="1">CtLeh52</strain>
    </source>
</reference>
<sequence>MKAHCLFEQSGTFKNAFKKYGIDSYDYDIQDEFGETDHVIDLFQQIRGGMTKNKAYLMI</sequence>
<proteinExistence type="predicted"/>